<keyword evidence="4" id="KW-1185">Reference proteome</keyword>
<name>A0AAW1VUM7_RUBAR</name>
<keyword evidence="2" id="KW-0812">Transmembrane</keyword>
<feature type="compositionally biased region" description="Acidic residues" evidence="1">
    <location>
        <begin position="94"/>
        <end position="108"/>
    </location>
</feature>
<feature type="region of interest" description="Disordered" evidence="1">
    <location>
        <begin position="82"/>
        <end position="108"/>
    </location>
</feature>
<accession>A0AAW1VUM7</accession>
<feature type="transmembrane region" description="Helical" evidence="2">
    <location>
        <begin position="22"/>
        <end position="41"/>
    </location>
</feature>
<dbReference type="EMBL" id="JBEDUW010000007">
    <property type="protein sequence ID" value="KAK9910737.1"/>
    <property type="molecule type" value="Genomic_DNA"/>
</dbReference>
<dbReference type="Proteomes" id="UP001457282">
    <property type="component" value="Unassembled WGS sequence"/>
</dbReference>
<gene>
    <name evidence="3" type="ORF">M0R45_034687</name>
</gene>
<sequence length="154" mass="18520">MYQNFLLSTYEFIVEAKPNREFVLFTFTVVYIIINIVFDILMPPKEDLEDQCVRLDEVKDYIVFEVTDEDYYHYYKCSDCDEDNNGHEYGSDGYYEDDDDAGSDVDDVNSDDFYGEEIDSEELQRKAEEFIAKNRRKWREELIYEKREYMAAIE</sequence>
<evidence type="ECO:0000256" key="1">
    <source>
        <dbReference type="SAM" id="MobiDB-lite"/>
    </source>
</evidence>
<evidence type="ECO:0000313" key="3">
    <source>
        <dbReference type="EMBL" id="KAK9910737.1"/>
    </source>
</evidence>
<protein>
    <submittedName>
        <fullName evidence="3">Uncharacterized protein</fullName>
    </submittedName>
</protein>
<proteinExistence type="predicted"/>
<comment type="caution">
    <text evidence="3">The sequence shown here is derived from an EMBL/GenBank/DDBJ whole genome shotgun (WGS) entry which is preliminary data.</text>
</comment>
<evidence type="ECO:0000256" key="2">
    <source>
        <dbReference type="SAM" id="Phobius"/>
    </source>
</evidence>
<organism evidence="3 4">
    <name type="scientific">Rubus argutus</name>
    <name type="common">Southern blackberry</name>
    <dbReference type="NCBI Taxonomy" id="59490"/>
    <lineage>
        <taxon>Eukaryota</taxon>
        <taxon>Viridiplantae</taxon>
        <taxon>Streptophyta</taxon>
        <taxon>Embryophyta</taxon>
        <taxon>Tracheophyta</taxon>
        <taxon>Spermatophyta</taxon>
        <taxon>Magnoliopsida</taxon>
        <taxon>eudicotyledons</taxon>
        <taxon>Gunneridae</taxon>
        <taxon>Pentapetalae</taxon>
        <taxon>rosids</taxon>
        <taxon>fabids</taxon>
        <taxon>Rosales</taxon>
        <taxon>Rosaceae</taxon>
        <taxon>Rosoideae</taxon>
        <taxon>Rosoideae incertae sedis</taxon>
        <taxon>Rubus</taxon>
    </lineage>
</organism>
<reference evidence="3 4" key="1">
    <citation type="journal article" date="2023" name="G3 (Bethesda)">
        <title>A chromosome-length genome assembly and annotation of blackberry (Rubus argutus, cv. 'Hillquist').</title>
        <authorList>
            <person name="Bruna T."/>
            <person name="Aryal R."/>
            <person name="Dudchenko O."/>
            <person name="Sargent D.J."/>
            <person name="Mead D."/>
            <person name="Buti M."/>
            <person name="Cavallini A."/>
            <person name="Hytonen T."/>
            <person name="Andres J."/>
            <person name="Pham M."/>
            <person name="Weisz D."/>
            <person name="Mascagni F."/>
            <person name="Usai G."/>
            <person name="Natali L."/>
            <person name="Bassil N."/>
            <person name="Fernandez G.E."/>
            <person name="Lomsadze A."/>
            <person name="Armour M."/>
            <person name="Olukolu B."/>
            <person name="Poorten T."/>
            <person name="Britton C."/>
            <person name="Davik J."/>
            <person name="Ashrafi H."/>
            <person name="Aiden E.L."/>
            <person name="Borodovsky M."/>
            <person name="Worthington M."/>
        </authorList>
    </citation>
    <scope>NUCLEOTIDE SEQUENCE [LARGE SCALE GENOMIC DNA]</scope>
    <source>
        <strain evidence="3">PI 553951</strain>
    </source>
</reference>
<keyword evidence="2" id="KW-0472">Membrane</keyword>
<dbReference type="AlphaFoldDB" id="A0AAW1VUM7"/>
<evidence type="ECO:0000313" key="4">
    <source>
        <dbReference type="Proteomes" id="UP001457282"/>
    </source>
</evidence>
<keyword evidence="2" id="KW-1133">Transmembrane helix</keyword>